<dbReference type="InterPro" id="IPR001789">
    <property type="entry name" value="Sig_transdc_resp-reg_receiver"/>
</dbReference>
<evidence type="ECO:0000256" key="2">
    <source>
        <dbReference type="ARBA" id="ARBA00023015"/>
    </source>
</evidence>
<dbReference type="GO" id="GO:0000160">
    <property type="term" value="P:phosphorelay signal transduction system"/>
    <property type="evidence" value="ECO:0007669"/>
    <property type="project" value="InterPro"/>
</dbReference>
<protein>
    <submittedName>
        <fullName evidence="6">Response regulator</fullName>
    </submittedName>
</protein>
<dbReference type="PROSITE" id="PS50110">
    <property type="entry name" value="RESPONSE_REGULATORY"/>
    <property type="match status" value="1"/>
</dbReference>
<dbReference type="Proteomes" id="UP000239772">
    <property type="component" value="Unassembled WGS sequence"/>
</dbReference>
<organism evidence="6 7">
    <name type="scientific">Alsobacter soli</name>
    <dbReference type="NCBI Taxonomy" id="2109933"/>
    <lineage>
        <taxon>Bacteria</taxon>
        <taxon>Pseudomonadati</taxon>
        <taxon>Pseudomonadota</taxon>
        <taxon>Alphaproteobacteria</taxon>
        <taxon>Hyphomicrobiales</taxon>
        <taxon>Alsobacteraceae</taxon>
        <taxon>Alsobacter</taxon>
    </lineage>
</organism>
<gene>
    <name evidence="6" type="ORF">SLNSH_07490</name>
</gene>
<dbReference type="InterPro" id="IPR011006">
    <property type="entry name" value="CheY-like_superfamily"/>
</dbReference>
<dbReference type="SUPFAM" id="SSF52172">
    <property type="entry name" value="CheY-like"/>
    <property type="match status" value="1"/>
</dbReference>
<keyword evidence="1 4" id="KW-0597">Phosphoprotein</keyword>
<dbReference type="CDD" id="cd00156">
    <property type="entry name" value="REC"/>
    <property type="match status" value="1"/>
</dbReference>
<dbReference type="PANTHER" id="PTHR44591">
    <property type="entry name" value="STRESS RESPONSE REGULATOR PROTEIN 1"/>
    <property type="match status" value="1"/>
</dbReference>
<keyword evidence="7" id="KW-1185">Reference proteome</keyword>
<name>A0A2T1HW14_9HYPH</name>
<dbReference type="OrthoDB" id="9786548at2"/>
<dbReference type="RefSeq" id="WP_106336054.1">
    <property type="nucleotide sequence ID" value="NZ_PVZS01000006.1"/>
</dbReference>
<evidence type="ECO:0000313" key="6">
    <source>
        <dbReference type="EMBL" id="PSC05810.1"/>
    </source>
</evidence>
<feature type="domain" description="Response regulatory" evidence="5">
    <location>
        <begin position="9"/>
        <end position="128"/>
    </location>
</feature>
<dbReference type="SMART" id="SM00448">
    <property type="entry name" value="REC"/>
    <property type="match status" value="1"/>
</dbReference>
<evidence type="ECO:0000256" key="3">
    <source>
        <dbReference type="ARBA" id="ARBA00023163"/>
    </source>
</evidence>
<dbReference type="Gene3D" id="3.40.50.2300">
    <property type="match status" value="1"/>
</dbReference>
<accession>A0A2T1HW14</accession>
<keyword evidence="3" id="KW-0804">Transcription</keyword>
<dbReference type="EMBL" id="PVZS01000006">
    <property type="protein sequence ID" value="PSC05810.1"/>
    <property type="molecule type" value="Genomic_DNA"/>
</dbReference>
<keyword evidence="2" id="KW-0805">Transcription regulation</keyword>
<feature type="modified residue" description="4-aspartylphosphate" evidence="4">
    <location>
        <position position="59"/>
    </location>
</feature>
<evidence type="ECO:0000313" key="7">
    <source>
        <dbReference type="Proteomes" id="UP000239772"/>
    </source>
</evidence>
<dbReference type="PANTHER" id="PTHR44591:SF3">
    <property type="entry name" value="RESPONSE REGULATORY DOMAIN-CONTAINING PROTEIN"/>
    <property type="match status" value="1"/>
</dbReference>
<evidence type="ECO:0000259" key="5">
    <source>
        <dbReference type="PROSITE" id="PS50110"/>
    </source>
</evidence>
<dbReference type="Pfam" id="PF00072">
    <property type="entry name" value="Response_reg"/>
    <property type="match status" value="1"/>
</dbReference>
<proteinExistence type="predicted"/>
<sequence length="139" mass="15210">MTPLFPDLPVLLVEDSGFVRALIRRMLRQVGLRNVTEAGDGEAALDALQTFAPELLLLDWHLPNLNGGQLLEIIRDPSISSRPDLPVIVFSGAPTKPMLDKAAKMGVTCFLRKPFSPNDLWRRMQALGLGVAPKAAVNQ</sequence>
<dbReference type="InterPro" id="IPR050595">
    <property type="entry name" value="Bact_response_regulator"/>
</dbReference>
<reference evidence="7" key="1">
    <citation type="submission" date="2018-03" db="EMBL/GenBank/DDBJ databases">
        <authorList>
            <person name="Sun L."/>
            <person name="Liu H."/>
            <person name="Chen W."/>
            <person name="Huang K."/>
            <person name="Liu W."/>
            <person name="Gao X."/>
        </authorList>
    </citation>
    <scope>NUCLEOTIDE SEQUENCE [LARGE SCALE GENOMIC DNA]</scope>
    <source>
        <strain evidence="7">SH9</strain>
    </source>
</reference>
<comment type="caution">
    <text evidence="6">The sequence shown here is derived from an EMBL/GenBank/DDBJ whole genome shotgun (WGS) entry which is preliminary data.</text>
</comment>
<dbReference type="AlphaFoldDB" id="A0A2T1HW14"/>
<evidence type="ECO:0000256" key="1">
    <source>
        <dbReference type="ARBA" id="ARBA00022553"/>
    </source>
</evidence>
<evidence type="ECO:0000256" key="4">
    <source>
        <dbReference type="PROSITE-ProRule" id="PRU00169"/>
    </source>
</evidence>